<keyword evidence="4" id="KW-1185">Reference proteome</keyword>
<feature type="domain" description="Dit-like phage tail protein N-terminal" evidence="2">
    <location>
        <begin position="16"/>
        <end position="124"/>
    </location>
</feature>
<gene>
    <name evidence="3" type="ORF">GGR23_000852</name>
</gene>
<dbReference type="Pfam" id="PF21821">
    <property type="entry name" value="Dit_like"/>
    <property type="match status" value="1"/>
</dbReference>
<name>A0A7W6J2Q4_9HYPH</name>
<protein>
    <recommendedName>
        <fullName evidence="2">Dit-like phage tail protein N-terminal domain-containing protein</fullName>
    </recommendedName>
</protein>
<evidence type="ECO:0000313" key="4">
    <source>
        <dbReference type="Proteomes" id="UP000528286"/>
    </source>
</evidence>
<dbReference type="Proteomes" id="UP000528286">
    <property type="component" value="Unassembled WGS sequence"/>
</dbReference>
<proteinExistence type="predicted"/>
<dbReference type="InterPro" id="IPR048494">
    <property type="entry name" value="Dit-like_N"/>
</dbReference>
<reference evidence="3 4" key="1">
    <citation type="submission" date="2020-08" db="EMBL/GenBank/DDBJ databases">
        <title>Genomic Encyclopedia of Type Strains, Phase IV (KMG-IV): sequencing the most valuable type-strain genomes for metagenomic binning, comparative biology and taxonomic classification.</title>
        <authorList>
            <person name="Goeker M."/>
        </authorList>
    </citation>
    <scope>NUCLEOTIDE SEQUENCE [LARGE SCALE GENOMIC DNA]</scope>
    <source>
        <strain evidence="3 4">DSM 29853</strain>
    </source>
</reference>
<evidence type="ECO:0000313" key="3">
    <source>
        <dbReference type="EMBL" id="MBB4063691.1"/>
    </source>
</evidence>
<dbReference type="RefSeq" id="WP_183364859.1">
    <property type="nucleotide sequence ID" value="NZ_JACIEZ010000001.1"/>
</dbReference>
<evidence type="ECO:0000259" key="2">
    <source>
        <dbReference type="Pfam" id="PF21821"/>
    </source>
</evidence>
<accession>A0A7W6J2Q4</accession>
<dbReference type="AlphaFoldDB" id="A0A7W6J2Q4"/>
<feature type="region of interest" description="Disordered" evidence="1">
    <location>
        <begin position="123"/>
        <end position="189"/>
    </location>
</feature>
<comment type="caution">
    <text evidence="3">The sequence shown here is derived from an EMBL/GenBank/DDBJ whole genome shotgun (WGS) entry which is preliminary data.</text>
</comment>
<organism evidence="3 4">
    <name type="scientific">Gellertiella hungarica</name>
    <dbReference type="NCBI Taxonomy" id="1572859"/>
    <lineage>
        <taxon>Bacteria</taxon>
        <taxon>Pseudomonadati</taxon>
        <taxon>Pseudomonadota</taxon>
        <taxon>Alphaproteobacteria</taxon>
        <taxon>Hyphomicrobiales</taxon>
        <taxon>Rhizobiaceae</taxon>
        <taxon>Gellertiella</taxon>
    </lineage>
</organism>
<sequence length="189" mass="19826">MSVIAFSRAIGPVPLSCFVSERHSSSLDITEIPIETGANITDHAVVKPKTVMLDVGGQNAAATFAALVRFQESRVPFVLVTGLKVYQNMLVKRIDADRTADFSTVLKARVELQEIILVGTAYAADPNGEPTGASERGRPGGAGSTRAAPPTPERSGDAATAGRSTGTVQMGDNPTSTYPDQSILKGLLE</sequence>
<evidence type="ECO:0000256" key="1">
    <source>
        <dbReference type="SAM" id="MobiDB-lite"/>
    </source>
</evidence>
<dbReference type="EMBL" id="JACIEZ010000001">
    <property type="protein sequence ID" value="MBB4063691.1"/>
    <property type="molecule type" value="Genomic_DNA"/>
</dbReference>
<feature type="compositionally biased region" description="Polar residues" evidence="1">
    <location>
        <begin position="162"/>
        <end position="180"/>
    </location>
</feature>